<dbReference type="EMBL" id="JOMM01000035">
    <property type="protein sequence ID" value="OUI85347.1"/>
    <property type="molecule type" value="Genomic_DNA"/>
</dbReference>
<protein>
    <submittedName>
        <fullName evidence="1">Uncharacterized protein</fullName>
    </submittedName>
</protein>
<organism evidence="1 2">
    <name type="scientific">Acetobacter tropicalis</name>
    <dbReference type="NCBI Taxonomy" id="104102"/>
    <lineage>
        <taxon>Bacteria</taxon>
        <taxon>Pseudomonadati</taxon>
        <taxon>Pseudomonadota</taxon>
        <taxon>Alphaproteobacteria</taxon>
        <taxon>Acetobacterales</taxon>
        <taxon>Acetobacteraceae</taxon>
        <taxon>Acetobacter</taxon>
    </lineage>
</organism>
<sequence length="93" mass="9969">MRPLFYACGEHAEGEIPAPFPTRFSSRRSIALLQLSVTARSDTAAKENRASPLSSALASSAEQPFIRLKNPCVTLPCPCHGTPPPQGYGLTKT</sequence>
<evidence type="ECO:0000313" key="2">
    <source>
        <dbReference type="Proteomes" id="UP000194565"/>
    </source>
</evidence>
<evidence type="ECO:0000313" key="1">
    <source>
        <dbReference type="EMBL" id="OUI85347.1"/>
    </source>
</evidence>
<gene>
    <name evidence="1" type="ORF">HC62_11380</name>
</gene>
<accession>A0A252A740</accession>
<proteinExistence type="predicted"/>
<dbReference type="Proteomes" id="UP000194565">
    <property type="component" value="Unassembled WGS sequence"/>
</dbReference>
<reference evidence="1 2" key="1">
    <citation type="submission" date="2014-06" db="EMBL/GenBank/DDBJ databases">
        <authorList>
            <person name="Ju J."/>
            <person name="Zhang J."/>
        </authorList>
    </citation>
    <scope>NUCLEOTIDE SEQUENCE [LARGE SCALE GENOMIC DNA]</scope>
    <source>
        <strain evidence="1">DmW_042</strain>
    </source>
</reference>
<dbReference type="AlphaFoldDB" id="A0A252A740"/>
<name>A0A252A740_9PROT</name>
<comment type="caution">
    <text evidence="1">The sequence shown here is derived from an EMBL/GenBank/DDBJ whole genome shotgun (WGS) entry which is preliminary data.</text>
</comment>